<accession>A0A8X6UU01</accession>
<organism evidence="2 3">
    <name type="scientific">Trichonephila clavipes</name>
    <name type="common">Golden silk orbweaver</name>
    <name type="synonym">Nephila clavipes</name>
    <dbReference type="NCBI Taxonomy" id="2585209"/>
    <lineage>
        <taxon>Eukaryota</taxon>
        <taxon>Metazoa</taxon>
        <taxon>Ecdysozoa</taxon>
        <taxon>Arthropoda</taxon>
        <taxon>Chelicerata</taxon>
        <taxon>Arachnida</taxon>
        <taxon>Araneae</taxon>
        <taxon>Araneomorphae</taxon>
        <taxon>Entelegynae</taxon>
        <taxon>Araneoidea</taxon>
        <taxon>Nephilidae</taxon>
        <taxon>Trichonephila</taxon>
    </lineage>
</organism>
<dbReference type="Proteomes" id="UP000887159">
    <property type="component" value="Unassembled WGS sequence"/>
</dbReference>
<name>A0A8X6UU01_TRICX</name>
<dbReference type="EMBL" id="BMAU01021149">
    <property type="protein sequence ID" value="GFX92551.1"/>
    <property type="molecule type" value="Genomic_DNA"/>
</dbReference>
<keyword evidence="3" id="KW-1185">Reference proteome</keyword>
<protein>
    <submittedName>
        <fullName evidence="2">Uncharacterized protein</fullName>
    </submittedName>
</protein>
<comment type="caution">
    <text evidence="2">The sequence shown here is derived from an EMBL/GenBank/DDBJ whole genome shotgun (WGS) entry which is preliminary data.</text>
</comment>
<proteinExistence type="predicted"/>
<evidence type="ECO:0000313" key="2">
    <source>
        <dbReference type="EMBL" id="GFX92551.1"/>
    </source>
</evidence>
<dbReference type="AlphaFoldDB" id="A0A8X6UU01"/>
<feature type="compositionally biased region" description="Polar residues" evidence="1">
    <location>
        <begin position="99"/>
        <end position="108"/>
    </location>
</feature>
<sequence length="108" mass="12152">METESPDYNHGCTEGCRIYPEIEGLDLVSSRRLELINYPNTDDNQEMKEILRTSIDDAQKKKDALVSELQSLPPCTTFNCPGTYCNPPTQLIEEHNADESNQATNNST</sequence>
<reference evidence="2" key="1">
    <citation type="submission" date="2020-08" db="EMBL/GenBank/DDBJ databases">
        <title>Multicomponent nature underlies the extraordinary mechanical properties of spider dragline silk.</title>
        <authorList>
            <person name="Kono N."/>
            <person name="Nakamura H."/>
            <person name="Mori M."/>
            <person name="Yoshida Y."/>
            <person name="Ohtoshi R."/>
            <person name="Malay A.D."/>
            <person name="Moran D.A.P."/>
            <person name="Tomita M."/>
            <person name="Numata K."/>
            <person name="Arakawa K."/>
        </authorList>
    </citation>
    <scope>NUCLEOTIDE SEQUENCE</scope>
</reference>
<evidence type="ECO:0000313" key="3">
    <source>
        <dbReference type="Proteomes" id="UP000887159"/>
    </source>
</evidence>
<feature type="region of interest" description="Disordered" evidence="1">
    <location>
        <begin position="89"/>
        <end position="108"/>
    </location>
</feature>
<evidence type="ECO:0000256" key="1">
    <source>
        <dbReference type="SAM" id="MobiDB-lite"/>
    </source>
</evidence>
<gene>
    <name evidence="2" type="ORF">TNCV_2520101</name>
</gene>